<evidence type="ECO:0000256" key="3">
    <source>
        <dbReference type="PIRSR" id="PIRSR607702-2"/>
    </source>
</evidence>
<feature type="binding site" evidence="3">
    <location>
        <position position="16"/>
    </location>
    <ligand>
        <name>substrate</name>
    </ligand>
</feature>
<comment type="caution">
    <text evidence="4">The sequence shown here is derived from an EMBL/GenBank/DDBJ whole genome shotgun (WGS) entry which is preliminary data.</text>
</comment>
<dbReference type="GO" id="GO:0005829">
    <property type="term" value="C:cytosol"/>
    <property type="evidence" value="ECO:0007669"/>
    <property type="project" value="TreeGrafter"/>
</dbReference>
<dbReference type="PANTHER" id="PTHR12258">
    <property type="entry name" value="JANUS-A/JANUS-B"/>
    <property type="match status" value="1"/>
</dbReference>
<proteinExistence type="inferred from homology"/>
<organism evidence="4 5">
    <name type="scientific">Eleutherodactylus coqui</name>
    <name type="common">Puerto Rican coqui</name>
    <dbReference type="NCBI Taxonomy" id="57060"/>
    <lineage>
        <taxon>Eukaryota</taxon>
        <taxon>Metazoa</taxon>
        <taxon>Chordata</taxon>
        <taxon>Craniata</taxon>
        <taxon>Vertebrata</taxon>
        <taxon>Euteleostomi</taxon>
        <taxon>Amphibia</taxon>
        <taxon>Batrachia</taxon>
        <taxon>Anura</taxon>
        <taxon>Neobatrachia</taxon>
        <taxon>Hyloidea</taxon>
        <taxon>Eleutherodactylidae</taxon>
        <taxon>Eleutherodactylinae</taxon>
        <taxon>Eleutherodactylus</taxon>
        <taxon>Eleutherodactylus</taxon>
    </lineage>
</organism>
<dbReference type="Gene3D" id="3.50.20.20">
    <property type="entry name" value="Janus/Ocnus"/>
    <property type="match status" value="1"/>
</dbReference>
<dbReference type="Pfam" id="PF05005">
    <property type="entry name" value="Ocnus"/>
    <property type="match status" value="1"/>
</dbReference>
<dbReference type="OrthoDB" id="10249612at2759"/>
<name>A0A8J6C1L3_ELECQ</name>
<comment type="similarity">
    <text evidence="1">Belongs to the janus family.</text>
</comment>
<dbReference type="PANTHER" id="PTHR12258:SF11">
    <property type="entry name" value="14 KDA PHOSPHOHISTIDINE PHOSPHATASE"/>
    <property type="match status" value="1"/>
</dbReference>
<sequence length="92" mass="10357">MESVPEVLIDSNGVFKYILVRLSAESPEQSRDIVRGTASAEYHSKRLRRGPAWGCSATYTSRPLTFRHVVLQSLPAADYWDCSRWSVGLCSH</sequence>
<dbReference type="InterPro" id="IPR007702">
    <property type="entry name" value="Janus"/>
</dbReference>
<evidence type="ECO:0000256" key="1">
    <source>
        <dbReference type="ARBA" id="ARBA00010971"/>
    </source>
</evidence>
<protein>
    <submittedName>
        <fullName evidence="4">Uncharacterized protein</fullName>
    </submittedName>
</protein>
<evidence type="ECO:0000256" key="2">
    <source>
        <dbReference type="PIRSR" id="PIRSR607702-1"/>
    </source>
</evidence>
<dbReference type="GO" id="GO:0101006">
    <property type="term" value="F:protein histidine phosphatase activity"/>
    <property type="evidence" value="ECO:0007669"/>
    <property type="project" value="TreeGrafter"/>
</dbReference>
<feature type="active site" description="Proton acceptor" evidence="2">
    <location>
        <position position="43"/>
    </location>
</feature>
<dbReference type="SUPFAM" id="SSF143724">
    <property type="entry name" value="PHP14-like"/>
    <property type="match status" value="1"/>
</dbReference>
<evidence type="ECO:0000313" key="4">
    <source>
        <dbReference type="EMBL" id="KAG9460162.1"/>
    </source>
</evidence>
<dbReference type="EMBL" id="WNTK01104030">
    <property type="protein sequence ID" value="KAG9460162.1"/>
    <property type="molecule type" value="Genomic_DNA"/>
</dbReference>
<reference evidence="4" key="1">
    <citation type="thesis" date="2020" institute="ProQuest LLC" country="789 East Eisenhower Parkway, Ann Arbor, MI, USA">
        <title>Comparative Genomics and Chromosome Evolution.</title>
        <authorList>
            <person name="Mudd A.B."/>
        </authorList>
    </citation>
    <scope>NUCLEOTIDE SEQUENCE</scope>
    <source>
        <strain evidence="4">HN-11 Male</strain>
        <tissue evidence="4">Kidney and liver</tissue>
    </source>
</reference>
<accession>A0A8J6C1L3</accession>
<dbReference type="AlphaFoldDB" id="A0A8J6C1L3"/>
<dbReference type="Proteomes" id="UP000770717">
    <property type="component" value="Unassembled WGS sequence"/>
</dbReference>
<evidence type="ECO:0000313" key="5">
    <source>
        <dbReference type="Proteomes" id="UP000770717"/>
    </source>
</evidence>
<keyword evidence="5" id="KW-1185">Reference proteome</keyword>
<gene>
    <name evidence="4" type="ORF">GDO78_013801</name>
</gene>
<dbReference type="InterPro" id="IPR038596">
    <property type="entry name" value="Janus_sf"/>
</dbReference>